<comment type="caution">
    <text evidence="2">The sequence shown here is derived from an EMBL/GenBank/DDBJ whole genome shotgun (WGS) entry which is preliminary data.</text>
</comment>
<evidence type="ECO:0000313" key="3">
    <source>
        <dbReference type="Proteomes" id="UP000260644"/>
    </source>
</evidence>
<dbReference type="Pfam" id="PF00583">
    <property type="entry name" value="Acetyltransf_1"/>
    <property type="match status" value="1"/>
</dbReference>
<evidence type="ECO:0000313" key="2">
    <source>
        <dbReference type="EMBL" id="RFS21916.1"/>
    </source>
</evidence>
<keyword evidence="3" id="KW-1185">Reference proteome</keyword>
<feature type="domain" description="N-acetyltransferase" evidence="1">
    <location>
        <begin position="13"/>
        <end position="184"/>
    </location>
</feature>
<proteinExistence type="predicted"/>
<dbReference type="GO" id="GO:0016747">
    <property type="term" value="F:acyltransferase activity, transferring groups other than amino-acyl groups"/>
    <property type="evidence" value="ECO:0007669"/>
    <property type="project" value="InterPro"/>
</dbReference>
<gene>
    <name evidence="2" type="ORF">DVR12_14795</name>
</gene>
<accession>A0A3E1Y9P8</accession>
<dbReference type="RefSeq" id="WP_116976567.1">
    <property type="nucleotide sequence ID" value="NZ_QPMM01000007.1"/>
</dbReference>
<dbReference type="PROSITE" id="PS51186">
    <property type="entry name" value="GNAT"/>
    <property type="match status" value="1"/>
</dbReference>
<dbReference type="SUPFAM" id="SSF55729">
    <property type="entry name" value="Acyl-CoA N-acyltransferases (Nat)"/>
    <property type="match status" value="1"/>
</dbReference>
<dbReference type="Proteomes" id="UP000260644">
    <property type="component" value="Unassembled WGS sequence"/>
</dbReference>
<dbReference type="EMBL" id="QPMM01000007">
    <property type="protein sequence ID" value="RFS21916.1"/>
    <property type="molecule type" value="Genomic_DNA"/>
</dbReference>
<dbReference type="InterPro" id="IPR000182">
    <property type="entry name" value="GNAT_dom"/>
</dbReference>
<sequence length="185" mass="20991">MQGTIVGNESELLQIAALSSANNIKTLTAEEKAKDGFVTWSYDFEVLQQLHQITPSIIVKDGDLVVGYALVLPPDAATVYPPLATMLNHVGSLEYNNRPVSSYNYYVMGQVCVHPDYRGKGVFQLLYQQHKNIYSQQYELLVTEISTSNHRSQRAHSKVGFKSIHTYKDELGEWDVVIWNWELPK</sequence>
<keyword evidence="2" id="KW-0808">Transferase</keyword>
<dbReference type="InterPro" id="IPR016181">
    <property type="entry name" value="Acyl_CoA_acyltransferase"/>
</dbReference>
<reference evidence="2 3" key="1">
    <citation type="submission" date="2018-07" db="EMBL/GenBank/DDBJ databases">
        <title>Chitinophaga K2CV101002-2 sp. nov., isolated from a monsoon evergreen broad-leaved forest soil.</title>
        <authorList>
            <person name="Lv Y."/>
        </authorList>
    </citation>
    <scope>NUCLEOTIDE SEQUENCE [LARGE SCALE GENOMIC DNA]</scope>
    <source>
        <strain evidence="2 3">GDMCC 1.1288</strain>
    </source>
</reference>
<name>A0A3E1Y9P8_9BACT</name>
<dbReference type="Gene3D" id="3.40.630.30">
    <property type="match status" value="1"/>
</dbReference>
<dbReference type="OrthoDB" id="5109343at2"/>
<dbReference type="AlphaFoldDB" id="A0A3E1Y9P8"/>
<organism evidence="2 3">
    <name type="scientific">Chitinophaga silvatica</name>
    <dbReference type="NCBI Taxonomy" id="2282649"/>
    <lineage>
        <taxon>Bacteria</taxon>
        <taxon>Pseudomonadati</taxon>
        <taxon>Bacteroidota</taxon>
        <taxon>Chitinophagia</taxon>
        <taxon>Chitinophagales</taxon>
        <taxon>Chitinophagaceae</taxon>
        <taxon>Chitinophaga</taxon>
    </lineage>
</organism>
<protein>
    <submittedName>
        <fullName evidence="2">GNAT family N-acetyltransferase</fullName>
    </submittedName>
</protein>
<evidence type="ECO:0000259" key="1">
    <source>
        <dbReference type="PROSITE" id="PS51186"/>
    </source>
</evidence>